<comment type="caution">
    <text evidence="4">The sequence shown here is derived from an EMBL/GenBank/DDBJ whole genome shotgun (WGS) entry which is preliminary data.</text>
</comment>
<feature type="compositionally biased region" description="Polar residues" evidence="2">
    <location>
        <begin position="18"/>
        <end position="30"/>
    </location>
</feature>
<reference evidence="4 5" key="1">
    <citation type="submission" date="2024-01" db="EMBL/GenBank/DDBJ databases">
        <title>Genome assemblies of Stephania.</title>
        <authorList>
            <person name="Yang L."/>
        </authorList>
    </citation>
    <scope>NUCLEOTIDE SEQUENCE [LARGE SCALE GENOMIC DNA]</scope>
    <source>
        <strain evidence="4">JXDWG</strain>
        <tissue evidence="4">Leaf</tissue>
    </source>
</reference>
<dbReference type="Pfam" id="PF03479">
    <property type="entry name" value="PCC"/>
    <property type="match status" value="1"/>
</dbReference>
<dbReference type="SUPFAM" id="SSF117856">
    <property type="entry name" value="AF0104/ALDC/Ptd012-like"/>
    <property type="match status" value="1"/>
</dbReference>
<dbReference type="PROSITE" id="PS51742">
    <property type="entry name" value="PPC"/>
    <property type="match status" value="1"/>
</dbReference>
<protein>
    <recommendedName>
        <fullName evidence="1">AT-hook motif nuclear-localized protein</fullName>
    </recommendedName>
</protein>
<feature type="region of interest" description="Disordered" evidence="2">
    <location>
        <begin position="211"/>
        <end position="238"/>
    </location>
</feature>
<dbReference type="PANTHER" id="PTHR31100">
    <property type="entry name" value="AT-HOOK MOTIF NUCLEAR-LOCALIZED PROTEIN 15"/>
    <property type="match status" value="1"/>
</dbReference>
<dbReference type="GO" id="GO:0003700">
    <property type="term" value="F:DNA-binding transcription factor activity"/>
    <property type="evidence" value="ECO:0007669"/>
    <property type="project" value="TreeGrafter"/>
</dbReference>
<evidence type="ECO:0000256" key="1">
    <source>
        <dbReference type="PIRNR" id="PIRNR016021"/>
    </source>
</evidence>
<dbReference type="PANTHER" id="PTHR31100:SF69">
    <property type="entry name" value="AT-HOOK MOTIF NUCLEAR-LOCALIZED PROTEIN 17-RELATED"/>
    <property type="match status" value="1"/>
</dbReference>
<dbReference type="InterPro" id="IPR014476">
    <property type="entry name" value="AHL15-29"/>
</dbReference>
<dbReference type="GO" id="GO:0003680">
    <property type="term" value="F:minor groove of adenine-thymine-rich DNA binding"/>
    <property type="evidence" value="ECO:0007669"/>
    <property type="project" value="UniProtKB-UniRule"/>
</dbReference>
<keyword evidence="5" id="KW-1185">Reference proteome</keyword>
<dbReference type="PIRSF" id="PIRSF016021">
    <property type="entry name" value="ESCAROLA"/>
    <property type="match status" value="1"/>
</dbReference>
<comment type="subcellular location">
    <subcellularLocation>
        <location evidence="1">Nucleus</location>
    </subcellularLocation>
</comment>
<dbReference type="Proteomes" id="UP001419268">
    <property type="component" value="Unassembled WGS sequence"/>
</dbReference>
<dbReference type="GO" id="GO:0005634">
    <property type="term" value="C:nucleus"/>
    <property type="evidence" value="ECO:0007669"/>
    <property type="project" value="UniProtKB-SubCell"/>
</dbReference>
<keyword evidence="1" id="KW-0539">Nucleus</keyword>
<sequence>MFARLLQQEGSEEGESRISSAKNSSKTCSASFDEGTIEVGRRGRGRPLGSKNKPKPSPHLAIRDPDQCSIMRPLVLEIPGGTDVVNAVFGFAKRRNVGLCVLTASGTVTNVSLRQPSFTPDGRGAVINFHGRFDLLSISATFIPPLSSTNSFTISLAGPQGQIIGGSVAGALAAVGTVFLVAASFDAHSYYRLPIEEEMLDAVVSPTVVSGAGDESHGHHGSYSSNVKSDQYRGMPASSCQLPSDINWASTSPF</sequence>
<evidence type="ECO:0000313" key="4">
    <source>
        <dbReference type="EMBL" id="KAK9166869.1"/>
    </source>
</evidence>
<evidence type="ECO:0000256" key="2">
    <source>
        <dbReference type="SAM" id="MobiDB-lite"/>
    </source>
</evidence>
<gene>
    <name evidence="4" type="ORF">Scep_002060</name>
</gene>
<name>A0AAP0Q5M5_9MAGN</name>
<dbReference type="CDD" id="cd11378">
    <property type="entry name" value="DUF296"/>
    <property type="match status" value="1"/>
</dbReference>
<accession>A0AAP0Q5M5</accession>
<dbReference type="InterPro" id="IPR005175">
    <property type="entry name" value="PPC_dom"/>
</dbReference>
<evidence type="ECO:0000259" key="3">
    <source>
        <dbReference type="PROSITE" id="PS51742"/>
    </source>
</evidence>
<comment type="function">
    <text evidence="1">Transcription factor that specifically binds AT-rich DNA sequences related to the nuclear matrix attachment regions (MARs).</text>
</comment>
<keyword evidence="1" id="KW-0238">DNA-binding</keyword>
<dbReference type="EMBL" id="JBBNAG010000001">
    <property type="protein sequence ID" value="KAK9166869.1"/>
    <property type="molecule type" value="Genomic_DNA"/>
</dbReference>
<organism evidence="4 5">
    <name type="scientific">Stephania cephalantha</name>
    <dbReference type="NCBI Taxonomy" id="152367"/>
    <lineage>
        <taxon>Eukaryota</taxon>
        <taxon>Viridiplantae</taxon>
        <taxon>Streptophyta</taxon>
        <taxon>Embryophyta</taxon>
        <taxon>Tracheophyta</taxon>
        <taxon>Spermatophyta</taxon>
        <taxon>Magnoliopsida</taxon>
        <taxon>Ranunculales</taxon>
        <taxon>Menispermaceae</taxon>
        <taxon>Menispermoideae</taxon>
        <taxon>Cissampelideae</taxon>
        <taxon>Stephania</taxon>
    </lineage>
</organism>
<feature type="region of interest" description="Disordered" evidence="2">
    <location>
        <begin position="1"/>
        <end position="64"/>
    </location>
</feature>
<keyword evidence="1" id="KW-0805">Transcription regulation</keyword>
<dbReference type="AlphaFoldDB" id="A0AAP0Q5M5"/>
<evidence type="ECO:0000313" key="5">
    <source>
        <dbReference type="Proteomes" id="UP001419268"/>
    </source>
</evidence>
<keyword evidence="1" id="KW-0804">Transcription</keyword>
<dbReference type="Gene3D" id="3.30.1330.80">
    <property type="entry name" value="Hypothetical protein, similar to alpha- acetolactate decarboxylase, domain 2"/>
    <property type="match status" value="1"/>
</dbReference>
<proteinExistence type="predicted"/>
<feature type="domain" description="PPC" evidence="3">
    <location>
        <begin position="68"/>
        <end position="206"/>
    </location>
</feature>